<dbReference type="Pfam" id="PF06985">
    <property type="entry name" value="HET"/>
    <property type="match status" value="1"/>
</dbReference>
<dbReference type="InterPro" id="IPR010730">
    <property type="entry name" value="HET"/>
</dbReference>
<dbReference type="PANTHER" id="PTHR33112:SF12">
    <property type="entry name" value="HETEROKARYON INCOMPATIBILITY DOMAIN-CONTAINING PROTEIN"/>
    <property type="match status" value="1"/>
</dbReference>
<dbReference type="EMBL" id="NAJQ01000196">
    <property type="protein sequence ID" value="TKA75334.1"/>
    <property type="molecule type" value="Genomic_DNA"/>
</dbReference>
<dbReference type="PANTHER" id="PTHR33112">
    <property type="entry name" value="DOMAIN PROTEIN, PUTATIVE-RELATED"/>
    <property type="match status" value="1"/>
</dbReference>
<evidence type="ECO:0000313" key="2">
    <source>
        <dbReference type="EMBL" id="TKA75334.1"/>
    </source>
</evidence>
<proteinExistence type="predicted"/>
<organism evidence="2 3">
    <name type="scientific">Friedmanniomyces simplex</name>
    <dbReference type="NCBI Taxonomy" id="329884"/>
    <lineage>
        <taxon>Eukaryota</taxon>
        <taxon>Fungi</taxon>
        <taxon>Dikarya</taxon>
        <taxon>Ascomycota</taxon>
        <taxon>Pezizomycotina</taxon>
        <taxon>Dothideomycetes</taxon>
        <taxon>Dothideomycetidae</taxon>
        <taxon>Mycosphaerellales</taxon>
        <taxon>Teratosphaeriaceae</taxon>
        <taxon>Friedmanniomyces</taxon>
    </lineage>
</organism>
<gene>
    <name evidence="2" type="ORF">B0A55_05571</name>
</gene>
<dbReference type="AlphaFoldDB" id="A0A4U0XEJ4"/>
<evidence type="ECO:0000313" key="3">
    <source>
        <dbReference type="Proteomes" id="UP000309340"/>
    </source>
</evidence>
<dbReference type="Proteomes" id="UP000309340">
    <property type="component" value="Unassembled WGS sequence"/>
</dbReference>
<reference evidence="2 3" key="1">
    <citation type="submission" date="2017-03" db="EMBL/GenBank/DDBJ databases">
        <title>Genomes of endolithic fungi from Antarctica.</title>
        <authorList>
            <person name="Coleine C."/>
            <person name="Masonjones S."/>
            <person name="Stajich J.E."/>
        </authorList>
    </citation>
    <scope>NUCLEOTIDE SEQUENCE [LARGE SCALE GENOMIC DNA]</scope>
    <source>
        <strain evidence="2 3">CCFEE 5184</strain>
    </source>
</reference>
<keyword evidence="3" id="KW-1185">Reference proteome</keyword>
<name>A0A4U0XEJ4_9PEZI</name>
<evidence type="ECO:0000259" key="1">
    <source>
        <dbReference type="Pfam" id="PF06985"/>
    </source>
</evidence>
<dbReference type="STRING" id="329884.A0A4U0XEJ4"/>
<comment type="caution">
    <text evidence="2">The sequence shown here is derived from an EMBL/GenBank/DDBJ whole genome shotgun (WGS) entry which is preliminary data.</text>
</comment>
<dbReference type="OrthoDB" id="2958217at2759"/>
<accession>A0A4U0XEJ4</accession>
<protein>
    <recommendedName>
        <fullName evidence="1">Heterokaryon incompatibility domain-containing protein</fullName>
    </recommendedName>
</protein>
<feature type="domain" description="Heterokaryon incompatibility" evidence="1">
    <location>
        <begin position="18"/>
        <end position="170"/>
    </location>
</feature>
<sequence length="502" mass="56970">MIDVATGNVVVLRQQERFLALSYVWGGFVFHGAAVIRPDRLLCSPDLAWSIDWRHVPKTIRDAVDFVRQLGERYLWVDSLCIDQADVNDKRAIIPEMLSIYGGSYLTIFAVAGSDAHYGLPGANAESRKAEHCITLRGAHETLHLLPARPDGFSVIERSAWNTRAWTYQEHALSRRSLFFTEHEVHLYRGGEHSYSERYRTVPIELSGKGKLSADETINGDGQIRVPVLLDALRQAEALSWAHYGQGVVTYTLRKLTHPGDRLAAFLGMYNRFCHVDTSSAARHALSGLPSHWFYQCLMWTPNPRSLQAGEHARVRFDATQSRALPSWSWVGWTGRIDMPEYRQREVHKQISVTVLDDWNIRCDNVIMGELSGSPLPSESCNDSAVDGIVLHLRATIVDLWIIRSKWHPARAGCDIMRSRSENLANDKLGHVKLDEAVAAKYCDEEAHDFMVLDTMLMLVEKYGAFYERIALGSMKLVSDDCRQRMTVQIQGWGREEHVKLR</sequence>